<evidence type="ECO:0000313" key="2">
    <source>
        <dbReference type="EMBL" id="MBW4709542.1"/>
    </source>
</evidence>
<evidence type="ECO:0000313" key="3">
    <source>
        <dbReference type="Proteomes" id="UP001138661"/>
    </source>
</evidence>
<evidence type="ECO:0000256" key="1">
    <source>
        <dbReference type="SAM" id="MobiDB-lite"/>
    </source>
</evidence>
<keyword evidence="3" id="KW-1185">Reference proteome</keyword>
<dbReference type="Pfam" id="PF10986">
    <property type="entry name" value="ZrgA"/>
    <property type="match status" value="1"/>
</dbReference>
<dbReference type="EMBL" id="JAHXDN010000005">
    <property type="protein sequence ID" value="MBW4709542.1"/>
    <property type="molecule type" value="Genomic_DNA"/>
</dbReference>
<dbReference type="Proteomes" id="UP001138661">
    <property type="component" value="Unassembled WGS sequence"/>
</dbReference>
<feature type="compositionally biased region" description="Basic and acidic residues" evidence="1">
    <location>
        <begin position="108"/>
        <end position="139"/>
    </location>
</feature>
<sequence length="210" mass="22398">MTRLAPAAFFIVTASAVAAEEPRQLDAHEHGVGQLDIAIDGSQIAMELHAPGADIVGFEYAAESAEDRAKVDAAVATLARPLDLFALPAVAGCSVVQASASLESEEAHDDHGHEDHAEHEDDGHEGEEHAAHEDEDHDHADDVAAASHTEFHAEYLLNCADPAQANLITFAYFDAFPNALELEVQVISDQGAAAFEVQRAAPTLDLRDMF</sequence>
<protein>
    <submittedName>
        <fullName evidence="2">DUF2796 domain-containing protein</fullName>
    </submittedName>
</protein>
<dbReference type="AlphaFoldDB" id="A0A9X1K4B4"/>
<dbReference type="RefSeq" id="WP_219505212.1">
    <property type="nucleotide sequence ID" value="NZ_JAHXDN010000005.1"/>
</dbReference>
<reference evidence="2" key="1">
    <citation type="submission" date="2021-07" db="EMBL/GenBank/DDBJ databases">
        <title>Roseobacter insulae sp. nov., isolated from a tidal flat.</title>
        <authorList>
            <person name="Park S."/>
            <person name="Yoon J.-H."/>
        </authorList>
    </citation>
    <scope>NUCLEOTIDE SEQUENCE</scope>
    <source>
        <strain evidence="2">YSTF-M11</strain>
    </source>
</reference>
<feature type="region of interest" description="Disordered" evidence="1">
    <location>
        <begin position="101"/>
        <end position="139"/>
    </location>
</feature>
<organism evidence="2 3">
    <name type="scientific">Roseobacter insulae</name>
    <dbReference type="NCBI Taxonomy" id="2859783"/>
    <lineage>
        <taxon>Bacteria</taxon>
        <taxon>Pseudomonadati</taxon>
        <taxon>Pseudomonadota</taxon>
        <taxon>Alphaproteobacteria</taxon>
        <taxon>Rhodobacterales</taxon>
        <taxon>Roseobacteraceae</taxon>
        <taxon>Roseobacter</taxon>
    </lineage>
</organism>
<name>A0A9X1K4B4_9RHOB</name>
<accession>A0A9X1K4B4</accession>
<dbReference type="GO" id="GO:0008270">
    <property type="term" value="F:zinc ion binding"/>
    <property type="evidence" value="ECO:0007669"/>
    <property type="project" value="InterPro"/>
</dbReference>
<gene>
    <name evidence="2" type="ORF">KX928_17265</name>
</gene>
<proteinExistence type="predicted"/>
<dbReference type="InterPro" id="IPR018246">
    <property type="entry name" value="AP_endonuc_F2_Zn_BS"/>
</dbReference>
<dbReference type="PROSITE" id="PS00729">
    <property type="entry name" value="AP_NUCLEASE_F2_1"/>
    <property type="match status" value="1"/>
</dbReference>
<comment type="caution">
    <text evidence="2">The sequence shown here is derived from an EMBL/GenBank/DDBJ whole genome shotgun (WGS) entry which is preliminary data.</text>
</comment>
<dbReference type="InterPro" id="IPR021253">
    <property type="entry name" value="ZrgA-like"/>
</dbReference>